<reference evidence="2 3" key="1">
    <citation type="submission" date="2018-04" db="EMBL/GenBank/DDBJ databases">
        <authorList>
            <person name="Vogel A."/>
        </authorList>
    </citation>
    <scope>NUCLEOTIDE SEQUENCE [LARGE SCALE GENOMIC DNA]</scope>
</reference>
<evidence type="ECO:0000256" key="1">
    <source>
        <dbReference type="SAM" id="MobiDB-lite"/>
    </source>
</evidence>
<gene>
    <name evidence="2" type="ORF">CCAM_LOCUS12496</name>
</gene>
<evidence type="ECO:0000313" key="2">
    <source>
        <dbReference type="EMBL" id="VFQ70720.1"/>
    </source>
</evidence>
<keyword evidence="3" id="KW-1185">Reference proteome</keyword>
<dbReference type="AlphaFoldDB" id="A0A484L352"/>
<dbReference type="EMBL" id="OOIL02000934">
    <property type="protein sequence ID" value="VFQ70720.1"/>
    <property type="molecule type" value="Genomic_DNA"/>
</dbReference>
<organism evidence="2 3">
    <name type="scientific">Cuscuta campestris</name>
    <dbReference type="NCBI Taxonomy" id="132261"/>
    <lineage>
        <taxon>Eukaryota</taxon>
        <taxon>Viridiplantae</taxon>
        <taxon>Streptophyta</taxon>
        <taxon>Embryophyta</taxon>
        <taxon>Tracheophyta</taxon>
        <taxon>Spermatophyta</taxon>
        <taxon>Magnoliopsida</taxon>
        <taxon>eudicotyledons</taxon>
        <taxon>Gunneridae</taxon>
        <taxon>Pentapetalae</taxon>
        <taxon>asterids</taxon>
        <taxon>lamiids</taxon>
        <taxon>Solanales</taxon>
        <taxon>Convolvulaceae</taxon>
        <taxon>Cuscuteae</taxon>
        <taxon>Cuscuta</taxon>
        <taxon>Cuscuta subgen. Grammica</taxon>
        <taxon>Cuscuta sect. Cleistogrammica</taxon>
    </lineage>
</organism>
<evidence type="ECO:0000313" key="3">
    <source>
        <dbReference type="Proteomes" id="UP000595140"/>
    </source>
</evidence>
<protein>
    <submittedName>
        <fullName evidence="2">Uncharacterized protein</fullName>
    </submittedName>
</protein>
<sequence>MLRKKKKEQENQSSVQNPEHKTISPLEHPEGIAKKVWRWNVENSELIVGIMFIDIPEILDSNFLLTSESNGLQFREETMEICPNYHRLSNCGGNDKVGKFRCCFHSRSSVRFQMMISRCHVIIIKNNYIDYIGVM</sequence>
<name>A0A484L352_9ASTE</name>
<proteinExistence type="predicted"/>
<feature type="region of interest" description="Disordered" evidence="1">
    <location>
        <begin position="1"/>
        <end position="25"/>
    </location>
</feature>
<accession>A0A484L352</accession>
<dbReference type="Proteomes" id="UP000595140">
    <property type="component" value="Unassembled WGS sequence"/>
</dbReference>